<reference evidence="4" key="1">
    <citation type="submission" date="2016-02" db="EMBL/GenBank/DDBJ databases">
        <title>Comparative genomics of biotechnologically important yeasts.</title>
        <authorList>
            <consortium name="DOE Joint Genome Institute"/>
            <person name="Riley R."/>
            <person name="Haridas S."/>
            <person name="Wolfe K.H."/>
            <person name="Lopes M.R."/>
            <person name="Hittinger C.T."/>
            <person name="Goker M."/>
            <person name="Salamov A."/>
            <person name="Wisecaver J."/>
            <person name="Long T.M."/>
            <person name="Aerts A.L."/>
            <person name="Barry K."/>
            <person name="Choi C."/>
            <person name="Clum A."/>
            <person name="Coughlan A.Y."/>
            <person name="Deshpande S."/>
            <person name="Douglass A.P."/>
            <person name="Hanson S.J."/>
            <person name="Klenk H.-P."/>
            <person name="Labutti K."/>
            <person name="Lapidus A."/>
            <person name="Lindquist E."/>
            <person name="Lipzen A."/>
            <person name="Meier-Kolthoff J.P."/>
            <person name="Ohm R.A."/>
            <person name="Otillar R.P."/>
            <person name="Pangilinan J."/>
            <person name="Peng Y."/>
            <person name="Rokas A."/>
            <person name="Rosa C.A."/>
            <person name="Scheuner C."/>
            <person name="Sibirny A.A."/>
            <person name="Slot J.C."/>
            <person name="Stielow J.B."/>
            <person name="Sun H."/>
            <person name="Kurtzman C.P."/>
            <person name="Blackwell M."/>
            <person name="Jeffries T.W."/>
            <person name="Grigoriev I.V."/>
        </authorList>
    </citation>
    <scope>NUCLEOTIDE SEQUENCE [LARGE SCALE GENOMIC DNA]</scope>
    <source>
        <strain evidence="4">NRRL Y-17796</strain>
    </source>
</reference>
<dbReference type="GO" id="GO:0005509">
    <property type="term" value="F:calcium ion binding"/>
    <property type="evidence" value="ECO:0007669"/>
    <property type="project" value="InterPro"/>
</dbReference>
<protein>
    <recommendedName>
        <fullName evidence="2">EF-hand domain-containing protein</fullName>
    </recommendedName>
</protein>
<dbReference type="Gene3D" id="1.10.238.10">
    <property type="entry name" value="EF-hand"/>
    <property type="match status" value="1"/>
</dbReference>
<name>A0A1E4TM55_9ASCO</name>
<dbReference type="Proteomes" id="UP000095023">
    <property type="component" value="Unassembled WGS sequence"/>
</dbReference>
<organism evidence="3 4">
    <name type="scientific">Tortispora caseinolytica NRRL Y-17796</name>
    <dbReference type="NCBI Taxonomy" id="767744"/>
    <lineage>
        <taxon>Eukaryota</taxon>
        <taxon>Fungi</taxon>
        <taxon>Dikarya</taxon>
        <taxon>Ascomycota</taxon>
        <taxon>Saccharomycotina</taxon>
        <taxon>Trigonopsidomycetes</taxon>
        <taxon>Trigonopsidales</taxon>
        <taxon>Trigonopsidaceae</taxon>
        <taxon>Tortispora</taxon>
    </lineage>
</organism>
<dbReference type="SUPFAM" id="SSF47473">
    <property type="entry name" value="EF-hand"/>
    <property type="match status" value="1"/>
</dbReference>
<evidence type="ECO:0000256" key="1">
    <source>
        <dbReference type="ARBA" id="ARBA00022837"/>
    </source>
</evidence>
<evidence type="ECO:0000259" key="2">
    <source>
        <dbReference type="PROSITE" id="PS50222"/>
    </source>
</evidence>
<dbReference type="PROSITE" id="PS50222">
    <property type="entry name" value="EF_HAND_2"/>
    <property type="match status" value="1"/>
</dbReference>
<sequence>MDRNAMLQEAFMLLDKDMDDVIGKDDLSRVIEPLGLKESAEQMLGDGRDMDLMSFMGLLNKKLWKQSDIEDLQEAFESISSNGLVRVKDLQGIDLTGLDEFVAVKNGEEHFLYRDFLEQLH</sequence>
<proteinExistence type="predicted"/>
<accession>A0A1E4TM55</accession>
<keyword evidence="1" id="KW-0106">Calcium</keyword>
<dbReference type="AlphaFoldDB" id="A0A1E4TM55"/>
<dbReference type="PROSITE" id="PS00018">
    <property type="entry name" value="EF_HAND_1"/>
    <property type="match status" value="1"/>
</dbReference>
<dbReference type="InterPro" id="IPR011992">
    <property type="entry name" value="EF-hand-dom_pair"/>
</dbReference>
<gene>
    <name evidence="3" type="ORF">CANCADRAFT_43420</name>
</gene>
<dbReference type="InterPro" id="IPR018247">
    <property type="entry name" value="EF_Hand_1_Ca_BS"/>
</dbReference>
<feature type="domain" description="EF-hand" evidence="2">
    <location>
        <begin position="2"/>
        <end position="37"/>
    </location>
</feature>
<keyword evidence="4" id="KW-1185">Reference proteome</keyword>
<dbReference type="EMBL" id="KV453841">
    <property type="protein sequence ID" value="ODV92845.1"/>
    <property type="molecule type" value="Genomic_DNA"/>
</dbReference>
<dbReference type="InterPro" id="IPR002048">
    <property type="entry name" value="EF_hand_dom"/>
</dbReference>
<evidence type="ECO:0000313" key="3">
    <source>
        <dbReference type="EMBL" id="ODV92845.1"/>
    </source>
</evidence>
<evidence type="ECO:0000313" key="4">
    <source>
        <dbReference type="Proteomes" id="UP000095023"/>
    </source>
</evidence>